<dbReference type="PROSITE" id="PS51257">
    <property type="entry name" value="PROKAR_LIPOPROTEIN"/>
    <property type="match status" value="1"/>
</dbReference>
<keyword evidence="2" id="KW-0472">Membrane</keyword>
<protein>
    <recommendedName>
        <fullName evidence="4">Secretin/TonB short N-terminal domain-containing protein</fullName>
    </recommendedName>
</protein>
<keyword evidence="3" id="KW-0998">Cell outer membrane</keyword>
<evidence type="ECO:0000256" key="2">
    <source>
        <dbReference type="ARBA" id="ARBA00023136"/>
    </source>
</evidence>
<name>A0A382HF24_9ZZZZ</name>
<evidence type="ECO:0000259" key="4">
    <source>
        <dbReference type="Pfam" id="PF07660"/>
    </source>
</evidence>
<gene>
    <name evidence="5" type="ORF">METZ01_LOCUS238798</name>
</gene>
<dbReference type="EMBL" id="UINC01060921">
    <property type="protein sequence ID" value="SVB85944.1"/>
    <property type="molecule type" value="Genomic_DNA"/>
</dbReference>
<dbReference type="Gene3D" id="3.30.1370.130">
    <property type="match status" value="1"/>
</dbReference>
<evidence type="ECO:0000256" key="3">
    <source>
        <dbReference type="ARBA" id="ARBA00023237"/>
    </source>
</evidence>
<accession>A0A382HF24</accession>
<dbReference type="Pfam" id="PF07660">
    <property type="entry name" value="STN"/>
    <property type="match status" value="1"/>
</dbReference>
<proteinExistence type="predicted"/>
<organism evidence="5">
    <name type="scientific">marine metagenome</name>
    <dbReference type="NCBI Taxonomy" id="408172"/>
    <lineage>
        <taxon>unclassified sequences</taxon>
        <taxon>metagenomes</taxon>
        <taxon>ecological metagenomes</taxon>
    </lineage>
</organism>
<keyword evidence="1" id="KW-0813">Transport</keyword>
<dbReference type="InterPro" id="IPR011662">
    <property type="entry name" value="Secretin/TonB_short_N"/>
</dbReference>
<evidence type="ECO:0000313" key="5">
    <source>
        <dbReference type="EMBL" id="SVB85944.1"/>
    </source>
</evidence>
<dbReference type="GO" id="GO:0019867">
    <property type="term" value="C:outer membrane"/>
    <property type="evidence" value="ECO:0007669"/>
    <property type="project" value="InterPro"/>
</dbReference>
<dbReference type="AlphaFoldDB" id="A0A382HF24"/>
<feature type="domain" description="Secretin/TonB short N-terminal" evidence="4">
    <location>
        <begin position="195"/>
        <end position="239"/>
    </location>
</feature>
<reference evidence="5" key="1">
    <citation type="submission" date="2018-05" db="EMBL/GenBank/DDBJ databases">
        <authorList>
            <person name="Lanie J.A."/>
            <person name="Ng W.-L."/>
            <person name="Kazmierczak K.M."/>
            <person name="Andrzejewski T.M."/>
            <person name="Davidsen T.M."/>
            <person name="Wayne K.J."/>
            <person name="Tettelin H."/>
            <person name="Glass J.I."/>
            <person name="Rusch D."/>
            <person name="Podicherti R."/>
            <person name="Tsui H.-C.T."/>
            <person name="Winkler M.E."/>
        </authorList>
    </citation>
    <scope>NUCLEOTIDE SEQUENCE</scope>
</reference>
<feature type="non-terminal residue" evidence="5">
    <location>
        <position position="239"/>
    </location>
</feature>
<sequence length="239" mass="27776">MKYSLHIPKHFLCLFLIAACLGQRSYRYDLFTKAPELLDIYVSEEDKSYSLVMEFSAANFDYVTNETFAPPSVNLLLKNVKWNKGNFTKKTDQNPLYQYSVSIPRNDNQKEIKERITVKMDFTRVPEYKIKLVPAKSKTKKHKLKVTWEKTKTKKSKNKYLASNKRLPPTRISLNFQEAKLVNVIRMLVSQDNLNLIMGEDVQGRVTVALDDVSLETALDAILHVNSYEWFMQDNIIVV</sequence>
<evidence type="ECO:0000256" key="1">
    <source>
        <dbReference type="ARBA" id="ARBA00022448"/>
    </source>
</evidence>